<gene>
    <name evidence="1" type="ORF">NX772_02715</name>
</gene>
<dbReference type="EMBL" id="CP103423">
    <property type="protein sequence ID" value="UWD33997.1"/>
    <property type="molecule type" value="Genomic_DNA"/>
</dbReference>
<protein>
    <submittedName>
        <fullName evidence="1">Uncharacterized protein</fullName>
    </submittedName>
</protein>
<organism evidence="1 2">
    <name type="scientific">Mesomycoplasma molare</name>
    <dbReference type="NCBI Taxonomy" id="171288"/>
    <lineage>
        <taxon>Bacteria</taxon>
        <taxon>Bacillati</taxon>
        <taxon>Mycoplasmatota</taxon>
        <taxon>Mycoplasmoidales</taxon>
        <taxon>Metamycoplasmataceae</taxon>
        <taxon>Mesomycoplasma</taxon>
    </lineage>
</organism>
<evidence type="ECO:0000313" key="1">
    <source>
        <dbReference type="EMBL" id="UWD33997.1"/>
    </source>
</evidence>
<dbReference type="Proteomes" id="UP001058364">
    <property type="component" value="Chromosome"/>
</dbReference>
<name>A0ABY5TTK4_9BACT</name>
<evidence type="ECO:0000313" key="2">
    <source>
        <dbReference type="Proteomes" id="UP001058364"/>
    </source>
</evidence>
<keyword evidence="2" id="KW-1185">Reference proteome</keyword>
<reference evidence="1" key="1">
    <citation type="submission" date="2022-08" db="EMBL/GenBank/DDBJ databases">
        <title>Complete genome sequence of Mycoplasma molare type strain H 542.</title>
        <authorList>
            <person name="Spergser J."/>
        </authorList>
    </citation>
    <scope>NUCLEOTIDE SEQUENCE</scope>
    <source>
        <strain evidence="1">H 542</strain>
    </source>
</reference>
<sequence length="808" mass="90966">MPQEENEKWVLSTEPVVSKISTNTSLEKSAFITVSLKDDSYTKNGWQAYLKYSLTSEIGQEEKIKTVQSNVIGNFIRFNLRDLPPLLEHSILEIIVEKPEVIENGKVVQPKIEKKLSFADEFKENDKKFIPTASNIMVSDIDVTESELKESSAKVVVKFEPGQEFILGRKVKLILSTLGSKDEITYPLSTEENINVEGVTITKKNTELEAEFTLNNLIGGTNYSILGLTMDEDPNKNIAENSLKIDFSVEMEGGKRRFITKPIIKSINSTNSDTSVNLTIALNNSYNTENATFENKDVTVKYKEKVEGDSSSVQEISKQAKVKANFIVLDLFNLVPNKTFEITSIEVNDYQTSKNTRNLLEVSTNITENERLFYTTATSANIINIVNRPQSESNSNIELTFDDNSAFLNGRTIVMEYRKTNSSVSEASKSIEAVVNEKVLTYNVQDLEIGTNYLITSLTVKRNDADAVNKPLTKIVYDAVEIQETDKIFRTTNGVKSFEFRTAIETKARVIVSIADSNSEYSNKQVKIVYSKTTGNNIQDITTDKTEIINGKAIFDLSNLEKLESYKIKKVKIVNGDSEKDLEITNRLAEEGKIFKTSAQTAKISDIEVNEVMKTKNSTEILVSFNNQDLYFPNNEYMLTLNYKRRGSENNEEPIVGILDPVTKKYKFTFSNLKEGSIYYTIGFLGSKDGNNIQISQDDVSEEKKQFATNATINSITINTSEEEKAKVYVRFNDANRDIVNKNLKIVAKKQSEKENASAKTYEAITTSDSGLYIFDLNDLPKLEILEIIGIYESNDGNNYNIEIPFGV</sequence>
<proteinExistence type="predicted"/>
<dbReference type="RefSeq" id="WP_259429353.1">
    <property type="nucleotide sequence ID" value="NZ_CP103423.1"/>
</dbReference>
<accession>A0ABY5TTK4</accession>